<dbReference type="OrthoDB" id="9785236at2"/>
<dbReference type="PANTHER" id="PTHR31891:SF1">
    <property type="entry name" value="FORMAMIDASE C869.04-RELATED"/>
    <property type="match status" value="1"/>
</dbReference>
<dbReference type="EMBL" id="FOFG01000003">
    <property type="protein sequence ID" value="SEQ21184.1"/>
    <property type="molecule type" value="Genomic_DNA"/>
</dbReference>
<gene>
    <name evidence="1" type="ORF">SAMN05216548_10378</name>
</gene>
<sequence length="320" mass="34287">MNAAIPREATHVAATAESVTWGFFDAVTKPTVTVSSGSEVVIDTISGDEPNLPDDPKFELLPEHREILKGLTQGPGPHLLTGPVAVEGLKAGGVLQVEILDVQLRQNWGYNVIVPLLGTLPDDFPNFVLHHLPIDRDAGIVTLPWGGRLATAPFFGVMGVAPPPNWRRITTTIPRAHGGNMDNKELVPGTTVYLPAFCDGGLFSVGDGHAVQGDGEVCITAVETALSGRFRLTARDDMSLAMPRAETPTHYITMGFDEDLDDAVKQALRDMIRWIGEIRGLSAADAYTLCSLAADLRVTQTVNVAKGIHCMLPKGVLVQS</sequence>
<dbReference type="Pfam" id="PF03069">
    <property type="entry name" value="FmdA_AmdA"/>
    <property type="match status" value="2"/>
</dbReference>
<evidence type="ECO:0000313" key="1">
    <source>
        <dbReference type="EMBL" id="SEQ21184.1"/>
    </source>
</evidence>
<dbReference type="SUPFAM" id="SSF141130">
    <property type="entry name" value="Acetamidase/Formamidase-like"/>
    <property type="match status" value="1"/>
</dbReference>
<protein>
    <submittedName>
        <fullName evidence="1">Acetamidase/formamidase</fullName>
    </submittedName>
</protein>
<name>A0A1H9E630_9HYPH</name>
<keyword evidence="2" id="KW-1185">Reference proteome</keyword>
<dbReference type="RefSeq" id="WP_092495701.1">
    <property type="nucleotide sequence ID" value="NZ_FOFG01000003.1"/>
</dbReference>
<reference evidence="1 2" key="1">
    <citation type="submission" date="2016-10" db="EMBL/GenBank/DDBJ databases">
        <authorList>
            <person name="de Groot N.N."/>
        </authorList>
    </citation>
    <scope>NUCLEOTIDE SEQUENCE [LARGE SCALE GENOMIC DNA]</scope>
    <source>
        <strain evidence="1 2">A52C2</strain>
    </source>
</reference>
<dbReference type="Gene3D" id="3.10.28.20">
    <property type="entry name" value="Acetamidase/Formamidase-like domains"/>
    <property type="match status" value="1"/>
</dbReference>
<accession>A0A1H9E630</accession>
<organism evidence="1 2">
    <name type="scientific">Faunimonas pinastri</name>
    <dbReference type="NCBI Taxonomy" id="1855383"/>
    <lineage>
        <taxon>Bacteria</taxon>
        <taxon>Pseudomonadati</taxon>
        <taxon>Pseudomonadota</taxon>
        <taxon>Alphaproteobacteria</taxon>
        <taxon>Hyphomicrobiales</taxon>
        <taxon>Afifellaceae</taxon>
        <taxon>Faunimonas</taxon>
    </lineage>
</organism>
<dbReference type="Gene3D" id="2.60.120.580">
    <property type="entry name" value="Acetamidase/Formamidase-like domains"/>
    <property type="match status" value="2"/>
</dbReference>
<dbReference type="PANTHER" id="PTHR31891">
    <property type="entry name" value="FORMAMIDASE C869.04-RELATED"/>
    <property type="match status" value="1"/>
</dbReference>
<evidence type="ECO:0000313" key="2">
    <source>
        <dbReference type="Proteomes" id="UP000199647"/>
    </source>
</evidence>
<dbReference type="Proteomes" id="UP000199647">
    <property type="component" value="Unassembled WGS sequence"/>
</dbReference>
<dbReference type="STRING" id="1855383.SAMN05216548_10378"/>
<proteinExistence type="predicted"/>
<dbReference type="GO" id="GO:0016811">
    <property type="term" value="F:hydrolase activity, acting on carbon-nitrogen (but not peptide) bonds, in linear amides"/>
    <property type="evidence" value="ECO:0007669"/>
    <property type="project" value="InterPro"/>
</dbReference>
<dbReference type="InterPro" id="IPR004304">
    <property type="entry name" value="FmdA_AmdA"/>
</dbReference>
<dbReference type="AlphaFoldDB" id="A0A1H9E630"/>